<evidence type="ECO:0000256" key="1">
    <source>
        <dbReference type="SAM" id="MobiDB-lite"/>
    </source>
</evidence>
<gene>
    <name evidence="2" type="ORF">CTOB1V02_LOCUS8355</name>
</gene>
<dbReference type="AlphaFoldDB" id="A0A7R8WF79"/>
<reference evidence="2" key="1">
    <citation type="submission" date="2020-11" db="EMBL/GenBank/DDBJ databases">
        <authorList>
            <person name="Tran Van P."/>
        </authorList>
    </citation>
    <scope>NUCLEOTIDE SEQUENCE</scope>
</reference>
<feature type="region of interest" description="Disordered" evidence="1">
    <location>
        <begin position="120"/>
        <end position="145"/>
    </location>
</feature>
<feature type="compositionally biased region" description="Basic and acidic residues" evidence="1">
    <location>
        <begin position="135"/>
        <end position="145"/>
    </location>
</feature>
<evidence type="ECO:0000313" key="2">
    <source>
        <dbReference type="EMBL" id="CAD7230497.1"/>
    </source>
</evidence>
<dbReference type="EMBL" id="OB662729">
    <property type="protein sequence ID" value="CAD7230497.1"/>
    <property type="molecule type" value="Genomic_DNA"/>
</dbReference>
<accession>A0A7R8WF79</accession>
<protein>
    <submittedName>
        <fullName evidence="2">Uncharacterized protein</fullName>
    </submittedName>
</protein>
<proteinExistence type="predicted"/>
<name>A0A7R8WF79_9CRUS</name>
<organism evidence="2">
    <name type="scientific">Cyprideis torosa</name>
    <dbReference type="NCBI Taxonomy" id="163714"/>
    <lineage>
        <taxon>Eukaryota</taxon>
        <taxon>Metazoa</taxon>
        <taxon>Ecdysozoa</taxon>
        <taxon>Arthropoda</taxon>
        <taxon>Crustacea</taxon>
        <taxon>Oligostraca</taxon>
        <taxon>Ostracoda</taxon>
        <taxon>Podocopa</taxon>
        <taxon>Podocopida</taxon>
        <taxon>Cytherocopina</taxon>
        <taxon>Cytheroidea</taxon>
        <taxon>Cytherideidae</taxon>
        <taxon>Cyprideis</taxon>
    </lineage>
</organism>
<sequence>MALPTAGELFDIDEVEVDKCKFQEFTPAQICEILRARLKFPDWIAVQLRDVHYLDGQGAVALTRHVNEEELKAVLPQATLQAKLKCLVSSVISKSETVILSSPAQASTKKDDDAAFTSIKSDPEEAGVSVAGIRRNSEGQADRSA</sequence>